<dbReference type="EMBL" id="JBBNAE010000004">
    <property type="protein sequence ID" value="KAK9129733.1"/>
    <property type="molecule type" value="Genomic_DNA"/>
</dbReference>
<gene>
    <name evidence="1" type="ORF">Sjap_010220</name>
</gene>
<evidence type="ECO:0000313" key="2">
    <source>
        <dbReference type="Proteomes" id="UP001417504"/>
    </source>
</evidence>
<sequence length="53" mass="5766">MQILVLAGARGSSAISSDLPTPRPAVRSQRDTWQRLPELRQGEVADHGAAREI</sequence>
<comment type="caution">
    <text evidence="1">The sequence shown here is derived from an EMBL/GenBank/DDBJ whole genome shotgun (WGS) entry which is preliminary data.</text>
</comment>
<keyword evidence="2" id="KW-1185">Reference proteome</keyword>
<organism evidence="1 2">
    <name type="scientific">Stephania japonica</name>
    <dbReference type="NCBI Taxonomy" id="461633"/>
    <lineage>
        <taxon>Eukaryota</taxon>
        <taxon>Viridiplantae</taxon>
        <taxon>Streptophyta</taxon>
        <taxon>Embryophyta</taxon>
        <taxon>Tracheophyta</taxon>
        <taxon>Spermatophyta</taxon>
        <taxon>Magnoliopsida</taxon>
        <taxon>Ranunculales</taxon>
        <taxon>Menispermaceae</taxon>
        <taxon>Menispermoideae</taxon>
        <taxon>Cissampelideae</taxon>
        <taxon>Stephania</taxon>
    </lineage>
</organism>
<reference evidence="1 2" key="1">
    <citation type="submission" date="2024-01" db="EMBL/GenBank/DDBJ databases">
        <title>Genome assemblies of Stephania.</title>
        <authorList>
            <person name="Yang L."/>
        </authorList>
    </citation>
    <scope>NUCLEOTIDE SEQUENCE [LARGE SCALE GENOMIC DNA]</scope>
    <source>
        <strain evidence="1">QJT</strain>
        <tissue evidence="1">Leaf</tissue>
    </source>
</reference>
<dbReference type="Proteomes" id="UP001417504">
    <property type="component" value="Unassembled WGS sequence"/>
</dbReference>
<dbReference type="AlphaFoldDB" id="A0AAP0J967"/>
<name>A0AAP0J967_9MAGN</name>
<accession>A0AAP0J967</accession>
<protein>
    <submittedName>
        <fullName evidence="1">Uncharacterized protein</fullName>
    </submittedName>
</protein>
<proteinExistence type="predicted"/>
<evidence type="ECO:0000313" key="1">
    <source>
        <dbReference type="EMBL" id="KAK9129733.1"/>
    </source>
</evidence>